<name>A0AAE9YAL7_9ACTN</name>
<keyword evidence="2" id="KW-0472">Membrane</keyword>
<dbReference type="Proteomes" id="UP001216390">
    <property type="component" value="Chromosome"/>
</dbReference>
<evidence type="ECO:0000313" key="4">
    <source>
        <dbReference type="Proteomes" id="UP001216390"/>
    </source>
</evidence>
<organism evidence="3 4">
    <name type="scientific">Iamia majanohamensis</name>
    <dbReference type="NCBI Taxonomy" id="467976"/>
    <lineage>
        <taxon>Bacteria</taxon>
        <taxon>Bacillati</taxon>
        <taxon>Actinomycetota</taxon>
        <taxon>Acidimicrobiia</taxon>
        <taxon>Acidimicrobiales</taxon>
        <taxon>Iamiaceae</taxon>
        <taxon>Iamia</taxon>
    </lineage>
</organism>
<gene>
    <name evidence="3" type="ORF">PO878_02665</name>
</gene>
<reference evidence="3" key="1">
    <citation type="submission" date="2023-01" db="EMBL/GenBank/DDBJ databases">
        <title>The diversity of Class Acidimicrobiia in South China Sea sediment environments and the proposal of Iamia marina sp. nov., a novel species of the genus Iamia.</title>
        <authorList>
            <person name="He Y."/>
            <person name="Tian X."/>
        </authorList>
    </citation>
    <scope>NUCLEOTIDE SEQUENCE</scope>
    <source>
        <strain evidence="3">DSM 19957</strain>
    </source>
</reference>
<dbReference type="EMBL" id="CP116942">
    <property type="protein sequence ID" value="WCO67623.1"/>
    <property type="molecule type" value="Genomic_DNA"/>
</dbReference>
<feature type="compositionally biased region" description="Basic and acidic residues" evidence="1">
    <location>
        <begin position="44"/>
        <end position="73"/>
    </location>
</feature>
<feature type="region of interest" description="Disordered" evidence="1">
    <location>
        <begin position="1"/>
        <end position="74"/>
    </location>
</feature>
<dbReference type="KEGG" id="ima:PO878_02665"/>
<accession>A0AAE9YAL7</accession>
<keyword evidence="2" id="KW-1133">Transmembrane helix</keyword>
<keyword evidence="4" id="KW-1185">Reference proteome</keyword>
<evidence type="ECO:0000313" key="3">
    <source>
        <dbReference type="EMBL" id="WCO67623.1"/>
    </source>
</evidence>
<sequence>MADETIHPRPDQAEEPVEDVGASNVDLDESRHGAAHASPAAPEPAHDPDHGHHDDHGAHDDHHDEDHPVDDPRWVLGPIAVGVLVGVILVIILGVQSGATPFHQL</sequence>
<keyword evidence="2" id="KW-0812">Transmembrane</keyword>
<protein>
    <submittedName>
        <fullName evidence="3">Uncharacterized protein</fullName>
    </submittedName>
</protein>
<dbReference type="AlphaFoldDB" id="A0AAE9YAL7"/>
<proteinExistence type="predicted"/>
<evidence type="ECO:0000256" key="1">
    <source>
        <dbReference type="SAM" id="MobiDB-lite"/>
    </source>
</evidence>
<feature type="compositionally biased region" description="Basic and acidic residues" evidence="1">
    <location>
        <begin position="1"/>
        <end position="12"/>
    </location>
</feature>
<evidence type="ECO:0000256" key="2">
    <source>
        <dbReference type="SAM" id="Phobius"/>
    </source>
</evidence>
<dbReference type="RefSeq" id="WP_272737144.1">
    <property type="nucleotide sequence ID" value="NZ_CP116942.1"/>
</dbReference>
<feature type="transmembrane region" description="Helical" evidence="2">
    <location>
        <begin position="74"/>
        <end position="95"/>
    </location>
</feature>